<feature type="transmembrane region" description="Helical" evidence="2">
    <location>
        <begin position="164"/>
        <end position="186"/>
    </location>
</feature>
<dbReference type="PANTHER" id="PTHR37992">
    <property type="entry name" value="EXPRESSED PROTEIN"/>
    <property type="match status" value="1"/>
</dbReference>
<name>A0A8I3AAB8_9AGAM</name>
<proteinExistence type="predicted"/>
<dbReference type="PANTHER" id="PTHR37992:SF1">
    <property type="entry name" value="DUF1774-DOMAIN-CONTAINING PROTEIN"/>
    <property type="match status" value="1"/>
</dbReference>
<dbReference type="InterPro" id="IPR013920">
    <property type="entry name" value="DUF1774_fun"/>
</dbReference>
<feature type="transmembrane region" description="Helical" evidence="2">
    <location>
        <begin position="244"/>
        <end position="265"/>
    </location>
</feature>
<dbReference type="Proteomes" id="UP000683000">
    <property type="component" value="Unassembled WGS sequence"/>
</dbReference>
<evidence type="ECO:0000313" key="4">
    <source>
        <dbReference type="Proteomes" id="UP000683000"/>
    </source>
</evidence>
<feature type="transmembrane region" description="Helical" evidence="2">
    <location>
        <begin position="198"/>
        <end position="216"/>
    </location>
</feature>
<keyword evidence="2" id="KW-0472">Membrane</keyword>
<gene>
    <name evidence="3" type="ORF">JVT61DRAFT_3547</name>
</gene>
<keyword evidence="4" id="KW-1185">Reference proteome</keyword>
<dbReference type="OrthoDB" id="3342455at2759"/>
<keyword evidence="2" id="KW-1133">Transmembrane helix</keyword>
<reference evidence="3" key="1">
    <citation type="submission" date="2021-03" db="EMBL/GenBank/DDBJ databases">
        <title>Evolutionary innovations through gain and loss of genes in the ectomycorrhizal Boletales.</title>
        <authorList>
            <person name="Wu G."/>
            <person name="Miyauchi S."/>
            <person name="Morin E."/>
            <person name="Yang Z.-L."/>
            <person name="Xu J."/>
            <person name="Martin F.M."/>
        </authorList>
    </citation>
    <scope>NUCLEOTIDE SEQUENCE</scope>
    <source>
        <strain evidence="3">BR01</strain>
    </source>
</reference>
<dbReference type="EMBL" id="JAGFBS010000015">
    <property type="protein sequence ID" value="KAG6375320.1"/>
    <property type="molecule type" value="Genomic_DNA"/>
</dbReference>
<accession>A0A8I3AAB8</accession>
<organism evidence="3 4">
    <name type="scientific">Boletus reticuloceps</name>
    <dbReference type="NCBI Taxonomy" id="495285"/>
    <lineage>
        <taxon>Eukaryota</taxon>
        <taxon>Fungi</taxon>
        <taxon>Dikarya</taxon>
        <taxon>Basidiomycota</taxon>
        <taxon>Agaricomycotina</taxon>
        <taxon>Agaricomycetes</taxon>
        <taxon>Agaricomycetidae</taxon>
        <taxon>Boletales</taxon>
        <taxon>Boletineae</taxon>
        <taxon>Boletaceae</taxon>
        <taxon>Boletoideae</taxon>
        <taxon>Boletus</taxon>
    </lineage>
</organism>
<evidence type="ECO:0000313" key="3">
    <source>
        <dbReference type="EMBL" id="KAG6375320.1"/>
    </source>
</evidence>
<keyword evidence="2" id="KW-0812">Transmembrane</keyword>
<feature type="transmembrane region" description="Helical" evidence="2">
    <location>
        <begin position="120"/>
        <end position="144"/>
    </location>
</feature>
<dbReference type="AlphaFoldDB" id="A0A8I3AAB8"/>
<comment type="caution">
    <text evidence="3">The sequence shown here is derived from an EMBL/GenBank/DDBJ whole genome shotgun (WGS) entry which is preliminary data.</text>
</comment>
<protein>
    <submittedName>
        <fullName evidence="3">Uncharacterized protein</fullName>
    </submittedName>
</protein>
<feature type="transmembrane region" description="Helical" evidence="2">
    <location>
        <begin position="61"/>
        <end position="84"/>
    </location>
</feature>
<feature type="compositionally biased region" description="Basic and acidic residues" evidence="1">
    <location>
        <begin position="305"/>
        <end position="316"/>
    </location>
</feature>
<feature type="region of interest" description="Disordered" evidence="1">
    <location>
        <begin position="276"/>
        <end position="323"/>
    </location>
</feature>
<feature type="transmembrane region" description="Helical" evidence="2">
    <location>
        <begin position="96"/>
        <end position="114"/>
    </location>
</feature>
<evidence type="ECO:0000256" key="2">
    <source>
        <dbReference type="SAM" id="Phobius"/>
    </source>
</evidence>
<feature type="transmembrane region" description="Helical" evidence="2">
    <location>
        <begin position="221"/>
        <end position="238"/>
    </location>
</feature>
<feature type="transmembrane region" description="Helical" evidence="2">
    <location>
        <begin position="20"/>
        <end position="41"/>
    </location>
</feature>
<sequence>MESLPVDMSNPPCKTFSPSFVLTPLSLSVNIATVLVCHFIVKPSILDIIKLYPASISPHPAWLAVYVILIYIFQIGYCLLLILAKDPDTKRALVKAVGLSLVLANWAMAVWAIAWILRMFLFSTIMLGILLLLLVYSNVALLIYHAPTYSRPFDMALIHAPLRFFMILPLSLLFPYSLFITLGLTYASHPEDYALHPWPGFAVVMSVNLLSLVVILFRRDIIWAIAATWICISIWTASPKPAPVFITVVLFTVLHPLGLISMLIYDQLSHRRGRIALPPDDAPVSRRSRRDQRAPSPQPHGLGSRQERPDGAREVDVEGVWGT</sequence>
<evidence type="ECO:0000256" key="1">
    <source>
        <dbReference type="SAM" id="MobiDB-lite"/>
    </source>
</evidence>